<evidence type="ECO:0000256" key="1">
    <source>
        <dbReference type="SAM" id="MobiDB-lite"/>
    </source>
</evidence>
<dbReference type="EMBL" id="MU806525">
    <property type="protein sequence ID" value="KAJ3834492.1"/>
    <property type="molecule type" value="Genomic_DNA"/>
</dbReference>
<keyword evidence="2" id="KW-0732">Signal</keyword>
<feature type="chain" id="PRO_5041334118" evidence="2">
    <location>
        <begin position="30"/>
        <end position="378"/>
    </location>
</feature>
<reference evidence="3" key="1">
    <citation type="submission" date="2022-08" db="EMBL/GenBank/DDBJ databases">
        <authorList>
            <consortium name="DOE Joint Genome Institute"/>
            <person name="Min B."/>
            <person name="Riley R."/>
            <person name="Sierra-Patev S."/>
            <person name="Naranjo-Ortiz M."/>
            <person name="Looney B."/>
            <person name="Konkel Z."/>
            <person name="Slot J.C."/>
            <person name="Sakamoto Y."/>
            <person name="Steenwyk J.L."/>
            <person name="Rokas A."/>
            <person name="Carro J."/>
            <person name="Camarero S."/>
            <person name="Ferreira P."/>
            <person name="Molpeceres G."/>
            <person name="Ruiz-Duenas F.J."/>
            <person name="Serrano A."/>
            <person name="Henrissat B."/>
            <person name="Drula E."/>
            <person name="Hughes K.W."/>
            <person name="Mata J.L."/>
            <person name="Ishikawa N.K."/>
            <person name="Vargas-Isla R."/>
            <person name="Ushijima S."/>
            <person name="Smith C.A."/>
            <person name="Ahrendt S."/>
            <person name="Andreopoulos W."/>
            <person name="He G."/>
            <person name="Labutti K."/>
            <person name="Lipzen A."/>
            <person name="Ng V."/>
            <person name="Sandor L."/>
            <person name="Barry K."/>
            <person name="Martinez A.T."/>
            <person name="Xiao Y."/>
            <person name="Gibbons J.G."/>
            <person name="Terashima K."/>
            <person name="Hibbett D.S."/>
            <person name="Grigoriev I.V."/>
        </authorList>
    </citation>
    <scope>NUCLEOTIDE SEQUENCE</scope>
    <source>
        <strain evidence="3">TFB9207</strain>
    </source>
</reference>
<feature type="signal peptide" evidence="2">
    <location>
        <begin position="1"/>
        <end position="29"/>
    </location>
</feature>
<feature type="compositionally biased region" description="Low complexity" evidence="1">
    <location>
        <begin position="123"/>
        <end position="142"/>
    </location>
</feature>
<dbReference type="AlphaFoldDB" id="A0AA38U8R8"/>
<feature type="region of interest" description="Disordered" evidence="1">
    <location>
        <begin position="38"/>
        <end position="181"/>
    </location>
</feature>
<feature type="compositionally biased region" description="Pro residues" evidence="1">
    <location>
        <begin position="59"/>
        <end position="72"/>
    </location>
</feature>
<keyword evidence="4" id="KW-1185">Reference proteome</keyword>
<protein>
    <submittedName>
        <fullName evidence="3">Uncharacterized protein</fullName>
    </submittedName>
</protein>
<feature type="region of interest" description="Disordered" evidence="1">
    <location>
        <begin position="338"/>
        <end position="378"/>
    </location>
</feature>
<feature type="compositionally biased region" description="Polar residues" evidence="1">
    <location>
        <begin position="348"/>
        <end position="372"/>
    </location>
</feature>
<proteinExistence type="predicted"/>
<accession>A0AA38U8R8</accession>
<evidence type="ECO:0000256" key="2">
    <source>
        <dbReference type="SAM" id="SignalP"/>
    </source>
</evidence>
<name>A0AA38U8R8_9AGAR</name>
<organism evidence="3 4">
    <name type="scientific">Lentinula raphanica</name>
    <dbReference type="NCBI Taxonomy" id="153919"/>
    <lineage>
        <taxon>Eukaryota</taxon>
        <taxon>Fungi</taxon>
        <taxon>Dikarya</taxon>
        <taxon>Basidiomycota</taxon>
        <taxon>Agaricomycotina</taxon>
        <taxon>Agaricomycetes</taxon>
        <taxon>Agaricomycetidae</taxon>
        <taxon>Agaricales</taxon>
        <taxon>Marasmiineae</taxon>
        <taxon>Omphalotaceae</taxon>
        <taxon>Lentinula</taxon>
    </lineage>
</organism>
<evidence type="ECO:0000313" key="3">
    <source>
        <dbReference type="EMBL" id="KAJ3834492.1"/>
    </source>
</evidence>
<evidence type="ECO:0000313" key="4">
    <source>
        <dbReference type="Proteomes" id="UP001163846"/>
    </source>
</evidence>
<sequence length="378" mass="40901">MARRNLKLVIPIGLIFVLLAITTAPEAHAAPTALTSVNAHELGRSGSEGVTPRASDGSHPPPPPPSPSPSPSSVPGAGTSGTCVNFLKEHPIGTGGGGPEPQSHPMASTAGDKPVLTPRAPTGRGQSRPSVSQSPPSQNQRPRVYRAPVHSYQSHRASHPNGRLSRSSRNPQYASQSNVHQVEHELDPASSETIQQLDASLRSLEDQADATIATNSVHRVNFYEENWQTIARLLQSAQRIQMSDASSNVVRSEAGCLVQRVYTLLRRCGGEVAQDIYRVGYRDGYMAGYEDGCRAYWEGYRDGYIEGFQEGCRAAWAGDEVGYRTTMEGFWNGYNAAEGQTGGRSRGSRNIPQAHQLSNIQQAEQSPRSNGRNSHRTQ</sequence>
<feature type="compositionally biased region" description="Polar residues" evidence="1">
    <location>
        <begin position="164"/>
        <end position="180"/>
    </location>
</feature>
<comment type="caution">
    <text evidence="3">The sequence shown here is derived from an EMBL/GenBank/DDBJ whole genome shotgun (WGS) entry which is preliminary data.</text>
</comment>
<dbReference type="Proteomes" id="UP001163846">
    <property type="component" value="Unassembled WGS sequence"/>
</dbReference>
<gene>
    <name evidence="3" type="ORF">F5878DRAFT_630354</name>
</gene>